<dbReference type="SUPFAM" id="SSF111369">
    <property type="entry name" value="HlyD-like secretion proteins"/>
    <property type="match status" value="1"/>
</dbReference>
<dbReference type="InterPro" id="IPR058627">
    <property type="entry name" value="MdtA-like_C"/>
</dbReference>
<evidence type="ECO:0000313" key="5">
    <source>
        <dbReference type="EMBL" id="GAA0341052.1"/>
    </source>
</evidence>
<feature type="coiled-coil region" evidence="2">
    <location>
        <begin position="108"/>
        <end position="181"/>
    </location>
</feature>
<dbReference type="Gene3D" id="2.40.420.20">
    <property type="match status" value="1"/>
</dbReference>
<proteinExistence type="inferred from homology"/>
<keyword evidence="2" id="KW-0175">Coiled coil</keyword>
<accession>A0ABP3GDD3</accession>
<dbReference type="InterPro" id="IPR006143">
    <property type="entry name" value="RND_pump_MFP"/>
</dbReference>
<evidence type="ECO:0000256" key="3">
    <source>
        <dbReference type="SAM" id="Phobius"/>
    </source>
</evidence>
<dbReference type="Gene3D" id="2.40.30.170">
    <property type="match status" value="1"/>
</dbReference>
<dbReference type="Proteomes" id="UP001501757">
    <property type="component" value="Unassembled WGS sequence"/>
</dbReference>
<protein>
    <submittedName>
        <fullName evidence="5">Efflux RND transporter periplasmic adaptor subunit</fullName>
    </submittedName>
</protein>
<organism evidence="5 6">
    <name type="scientific">Bowmanella denitrificans</name>
    <dbReference type="NCBI Taxonomy" id="366582"/>
    <lineage>
        <taxon>Bacteria</taxon>
        <taxon>Pseudomonadati</taxon>
        <taxon>Pseudomonadota</taxon>
        <taxon>Gammaproteobacteria</taxon>
        <taxon>Alteromonadales</taxon>
        <taxon>Alteromonadaceae</taxon>
        <taxon>Bowmanella</taxon>
    </lineage>
</organism>
<dbReference type="PANTHER" id="PTHR30469">
    <property type="entry name" value="MULTIDRUG RESISTANCE PROTEIN MDTA"/>
    <property type="match status" value="1"/>
</dbReference>
<comment type="caution">
    <text evidence="5">The sequence shown here is derived from an EMBL/GenBank/DDBJ whole genome shotgun (WGS) entry which is preliminary data.</text>
</comment>
<sequence length="395" mass="43196">MHTPMNKIWIKITLPLAAIAVGIIGFMAINATASDKGDKVEVDSRPTVKVEALSTEDYQVLINSYGEVKPLESTKLAALVGGEVVQWHEDFVPGGLVKRGTLLFSIDKQQYQAALLQAEASLSQAQALLVEERARAEVAKREAKSMPSTQVTDLYLRKPQVMSAEAAVKSAEAQLKIAQRDLAYTDVRAPYDALVISRNLGLGQYVHQGNEVGELYNVETAEINLPIAGFDAMFLPAELAGSQAQITSRGAVSLTRSGTIERDLGIIDQGTRMSQVVARIRDPYSLNTDAPAFKFGTYVEVTLKGATLEDIFRLPQDLVTNRKVWVVNKDNELESRTVKVLREEAEYFLIGNGLNEGERVVMTLPEYPQNGMKVKIAGEQDKTSADSALVAQANE</sequence>
<feature type="transmembrane region" description="Helical" evidence="3">
    <location>
        <begin position="12"/>
        <end position="29"/>
    </location>
</feature>
<evidence type="ECO:0000256" key="1">
    <source>
        <dbReference type="ARBA" id="ARBA00009477"/>
    </source>
</evidence>
<dbReference type="PANTHER" id="PTHR30469:SF12">
    <property type="entry name" value="MULTIDRUG RESISTANCE PROTEIN MDTA"/>
    <property type="match status" value="1"/>
</dbReference>
<evidence type="ECO:0000259" key="4">
    <source>
        <dbReference type="Pfam" id="PF25967"/>
    </source>
</evidence>
<gene>
    <name evidence="5" type="ORF">GCM10009092_01960</name>
</gene>
<dbReference type="Gene3D" id="2.40.50.100">
    <property type="match status" value="1"/>
</dbReference>
<dbReference type="NCBIfam" id="TIGR01730">
    <property type="entry name" value="RND_mfp"/>
    <property type="match status" value="1"/>
</dbReference>
<name>A0ABP3GDD3_9ALTE</name>
<dbReference type="EMBL" id="BAAAEI010000001">
    <property type="protein sequence ID" value="GAA0341052.1"/>
    <property type="molecule type" value="Genomic_DNA"/>
</dbReference>
<keyword evidence="6" id="KW-1185">Reference proteome</keyword>
<keyword evidence="3" id="KW-0472">Membrane</keyword>
<evidence type="ECO:0000313" key="6">
    <source>
        <dbReference type="Proteomes" id="UP001501757"/>
    </source>
</evidence>
<keyword evidence="3" id="KW-1133">Transmembrane helix</keyword>
<comment type="similarity">
    <text evidence="1">Belongs to the membrane fusion protein (MFP) (TC 8.A.1) family.</text>
</comment>
<keyword evidence="3" id="KW-0812">Transmembrane</keyword>
<dbReference type="Pfam" id="PF25967">
    <property type="entry name" value="RND-MFP_C"/>
    <property type="match status" value="1"/>
</dbReference>
<evidence type="ECO:0000256" key="2">
    <source>
        <dbReference type="SAM" id="Coils"/>
    </source>
</evidence>
<reference evidence="6" key="1">
    <citation type="journal article" date="2019" name="Int. J. Syst. Evol. Microbiol.">
        <title>The Global Catalogue of Microorganisms (GCM) 10K type strain sequencing project: providing services to taxonomists for standard genome sequencing and annotation.</title>
        <authorList>
            <consortium name="The Broad Institute Genomics Platform"/>
            <consortium name="The Broad Institute Genome Sequencing Center for Infectious Disease"/>
            <person name="Wu L."/>
            <person name="Ma J."/>
        </authorList>
    </citation>
    <scope>NUCLEOTIDE SEQUENCE [LARGE SCALE GENOMIC DNA]</scope>
    <source>
        <strain evidence="6">JCM 13378</strain>
    </source>
</reference>
<dbReference type="Gene3D" id="1.10.287.470">
    <property type="entry name" value="Helix hairpin bin"/>
    <property type="match status" value="1"/>
</dbReference>
<feature type="domain" description="Multidrug resistance protein MdtA-like C-terminal permuted SH3" evidence="4">
    <location>
        <begin position="320"/>
        <end position="362"/>
    </location>
</feature>